<sequence>MTDAIFPGFEHRRLPGHGIAVDAAVGGSGPPLLLLHGWPQTRMCWAAVAPALAQDFTVVVPDLRGYGRSDKPDAGDDIALYAKRTMALDQVATMRALGFDRFAVAGHDRGGRVAYRLAFDHPDAVSRVAVLDIVPTADVWRDMDAEAAARMWHWPMQAQTGGLPERLIGADPAFFVRYILGQQGGEHARFPEDHVADYIACATPEAIHGWCQDYRAGWEVDRGIDEETRGQKIAAPLLVLWGEQGSLKGKDALAAWRGWAQDVEGTALPGGHFVPEEQPDAVIDQLRRFFAERNESAR</sequence>
<organism evidence="3 4">
    <name type="scientific">Sphingomonas aracearum</name>
    <dbReference type="NCBI Taxonomy" id="2283317"/>
    <lineage>
        <taxon>Bacteria</taxon>
        <taxon>Pseudomonadati</taxon>
        <taxon>Pseudomonadota</taxon>
        <taxon>Alphaproteobacteria</taxon>
        <taxon>Sphingomonadales</taxon>
        <taxon>Sphingomonadaceae</taxon>
        <taxon>Sphingomonas</taxon>
    </lineage>
</organism>
<dbReference type="PRINTS" id="PR00111">
    <property type="entry name" value="ABHYDROLASE"/>
</dbReference>
<protein>
    <submittedName>
        <fullName evidence="3">Alpha/beta hydrolase</fullName>
    </submittedName>
</protein>
<proteinExistence type="predicted"/>
<dbReference type="SUPFAM" id="SSF53474">
    <property type="entry name" value="alpha/beta-Hydrolases"/>
    <property type="match status" value="1"/>
</dbReference>
<evidence type="ECO:0000313" key="3">
    <source>
        <dbReference type="EMBL" id="RDE04934.1"/>
    </source>
</evidence>
<dbReference type="PANTHER" id="PTHR43329">
    <property type="entry name" value="EPOXIDE HYDROLASE"/>
    <property type="match status" value="1"/>
</dbReference>
<dbReference type="Gene3D" id="3.40.50.1820">
    <property type="entry name" value="alpha/beta hydrolase"/>
    <property type="match status" value="1"/>
</dbReference>
<comment type="caution">
    <text evidence="3">The sequence shown here is derived from an EMBL/GenBank/DDBJ whole genome shotgun (WGS) entry which is preliminary data.</text>
</comment>
<evidence type="ECO:0000259" key="2">
    <source>
        <dbReference type="Pfam" id="PF00561"/>
    </source>
</evidence>
<accession>A0A369VRC9</accession>
<dbReference type="InterPro" id="IPR000639">
    <property type="entry name" value="Epox_hydrolase-like"/>
</dbReference>
<name>A0A369VRC9_9SPHN</name>
<dbReference type="GO" id="GO:0016787">
    <property type="term" value="F:hydrolase activity"/>
    <property type="evidence" value="ECO:0007669"/>
    <property type="project" value="UniProtKB-KW"/>
</dbReference>
<dbReference type="Pfam" id="PF00561">
    <property type="entry name" value="Abhydrolase_1"/>
    <property type="match status" value="1"/>
</dbReference>
<reference evidence="3 4" key="1">
    <citation type="submission" date="2018-07" db="EMBL/GenBank/DDBJ databases">
        <title>a novel species of Sphingomonas isolated from the rhizosphere soil of Araceae plant.</title>
        <authorList>
            <person name="Zhiyong W."/>
            <person name="Qinglan Z."/>
            <person name="Zhiwei F."/>
            <person name="Ding X."/>
            <person name="Gejiao W."/>
            <person name="Shixue Z."/>
        </authorList>
    </citation>
    <scope>NUCLEOTIDE SEQUENCE [LARGE SCALE GENOMIC DNA]</scope>
    <source>
        <strain evidence="3 4">WZY 27</strain>
    </source>
</reference>
<dbReference type="AlphaFoldDB" id="A0A369VRC9"/>
<dbReference type="RefSeq" id="WP_114688670.1">
    <property type="nucleotide sequence ID" value="NZ_QQNB01000003.1"/>
</dbReference>
<dbReference type="EMBL" id="QQNB01000003">
    <property type="protein sequence ID" value="RDE04934.1"/>
    <property type="molecule type" value="Genomic_DNA"/>
</dbReference>
<evidence type="ECO:0000313" key="4">
    <source>
        <dbReference type="Proteomes" id="UP000253918"/>
    </source>
</evidence>
<dbReference type="InterPro" id="IPR029058">
    <property type="entry name" value="AB_hydrolase_fold"/>
</dbReference>
<dbReference type="InterPro" id="IPR000073">
    <property type="entry name" value="AB_hydrolase_1"/>
</dbReference>
<dbReference type="Proteomes" id="UP000253918">
    <property type="component" value="Unassembled WGS sequence"/>
</dbReference>
<keyword evidence="4" id="KW-1185">Reference proteome</keyword>
<dbReference type="OrthoDB" id="9812774at2"/>
<feature type="domain" description="AB hydrolase-1" evidence="2">
    <location>
        <begin position="30"/>
        <end position="277"/>
    </location>
</feature>
<keyword evidence="1 3" id="KW-0378">Hydrolase</keyword>
<evidence type="ECO:0000256" key="1">
    <source>
        <dbReference type="ARBA" id="ARBA00022801"/>
    </source>
</evidence>
<gene>
    <name evidence="3" type="ORF">DVW87_15330</name>
</gene>
<dbReference type="PRINTS" id="PR00412">
    <property type="entry name" value="EPOXHYDRLASE"/>
</dbReference>